<dbReference type="SUPFAM" id="SSF53807">
    <property type="entry name" value="Helical backbone' metal receptor"/>
    <property type="match status" value="1"/>
</dbReference>
<dbReference type="GO" id="GO:0030001">
    <property type="term" value="P:metal ion transport"/>
    <property type="evidence" value="ECO:0007669"/>
    <property type="project" value="InterPro"/>
</dbReference>
<dbReference type="PANTHER" id="PTHR42953">
    <property type="entry name" value="HIGH-AFFINITY ZINC UPTAKE SYSTEM PROTEIN ZNUA-RELATED"/>
    <property type="match status" value="1"/>
</dbReference>
<evidence type="ECO:0000256" key="1">
    <source>
        <dbReference type="ARBA" id="ARBA00004196"/>
    </source>
</evidence>
<keyword evidence="3" id="KW-0479">Metal-binding</keyword>
<comment type="subcellular location">
    <subcellularLocation>
        <location evidence="1">Cell envelope</location>
    </subcellularLocation>
</comment>
<name>A0A0A2WR51_THEFI</name>
<dbReference type="PRINTS" id="PR00691">
    <property type="entry name" value="ADHESINB"/>
</dbReference>
<dbReference type="InterPro" id="IPR006129">
    <property type="entry name" value="AdhesinB"/>
</dbReference>
<dbReference type="STRING" id="276.THFILI_01965"/>
<dbReference type="Pfam" id="PF01297">
    <property type="entry name" value="ZnuA"/>
    <property type="match status" value="1"/>
</dbReference>
<organism evidence="7 8">
    <name type="scientific">Thermus filiformis</name>
    <dbReference type="NCBI Taxonomy" id="276"/>
    <lineage>
        <taxon>Bacteria</taxon>
        <taxon>Thermotogati</taxon>
        <taxon>Deinococcota</taxon>
        <taxon>Deinococci</taxon>
        <taxon>Thermales</taxon>
        <taxon>Thermaceae</taxon>
        <taxon>Thermus</taxon>
    </lineage>
</organism>
<dbReference type="InterPro" id="IPR006128">
    <property type="entry name" value="Lipoprotein_PsaA-like"/>
</dbReference>
<dbReference type="EMBL" id="JPSL02000036">
    <property type="protein sequence ID" value="KGQ21217.1"/>
    <property type="molecule type" value="Genomic_DNA"/>
</dbReference>
<feature type="chain" id="PRO_5001996773" evidence="6">
    <location>
        <begin position="17"/>
        <end position="291"/>
    </location>
</feature>
<dbReference type="PRINTS" id="PR00690">
    <property type="entry name" value="ADHESNFAMILY"/>
</dbReference>
<dbReference type="Proteomes" id="UP000030364">
    <property type="component" value="Unassembled WGS sequence"/>
</dbReference>
<dbReference type="GO" id="GO:0007155">
    <property type="term" value="P:cell adhesion"/>
    <property type="evidence" value="ECO:0007669"/>
    <property type="project" value="InterPro"/>
</dbReference>
<keyword evidence="4 6" id="KW-0732">Signal</keyword>
<dbReference type="GO" id="GO:0030313">
    <property type="term" value="C:cell envelope"/>
    <property type="evidence" value="ECO:0007669"/>
    <property type="project" value="UniProtKB-SubCell"/>
</dbReference>
<gene>
    <name evidence="7" type="ORF">THFILI_01965</name>
</gene>
<keyword evidence="2 5" id="KW-0813">Transport</keyword>
<dbReference type="AlphaFoldDB" id="A0A0A2WR51"/>
<evidence type="ECO:0000256" key="3">
    <source>
        <dbReference type="ARBA" id="ARBA00022723"/>
    </source>
</evidence>
<feature type="signal peptide" evidence="6">
    <location>
        <begin position="1"/>
        <end position="16"/>
    </location>
</feature>
<keyword evidence="8" id="KW-1185">Reference proteome</keyword>
<dbReference type="InterPro" id="IPR050492">
    <property type="entry name" value="Bact_metal-bind_prot9"/>
</dbReference>
<dbReference type="RefSeq" id="WP_038066555.1">
    <property type="nucleotide sequence ID" value="NZ_JPSL02000036.1"/>
</dbReference>
<sequence>MRLLLPLALLLLPAFAQVRAVATTPLLADLVRAVGGERVRVESLVPLGADPHGFEPLPSSVRLLSQAQVLFANGLGLEPYLNRLLPLLPKGARVVRLAEGQPGLICGLLGLREKGVHLHGDCDPHLWLDPTYAVRYAERIAETLEALDPRGGGYYRERLKAFREAALAEDARLEACLSGKGLRLAATHLSLLYFARRYGLEIVGTLMDSHGQERGPRTWVLLTERAREGGLDFVVAEPQFPREKAQALARELGVPLLVLYTDALDRRVPTYLDLLRHNREVVCEAVKGVKR</sequence>
<dbReference type="PANTHER" id="PTHR42953:SF1">
    <property type="entry name" value="METAL-BINDING PROTEIN HI_0362-RELATED"/>
    <property type="match status" value="1"/>
</dbReference>
<dbReference type="PATRIC" id="fig|276.5.peg.1981"/>
<evidence type="ECO:0000256" key="4">
    <source>
        <dbReference type="ARBA" id="ARBA00022729"/>
    </source>
</evidence>
<protein>
    <submittedName>
        <fullName evidence="7">ABC transporter substrate-binding protein</fullName>
    </submittedName>
</protein>
<reference evidence="7 8" key="1">
    <citation type="journal article" date="2015" name="Genome Announc.">
        <title>Draft Genome Sequence of the Thermophile Thermus filiformis ATCC 43280, Producer of Carotenoid-(Di)glucoside-Branched Fatty Acid (Di)esters and Source of Hyperthermostable Enzymes of Biotechnological Interest.</title>
        <authorList>
            <person name="Mandelli F."/>
            <person name="Oliveira Ramires B."/>
            <person name="Couger M.B."/>
            <person name="Paixao D.A."/>
            <person name="Camilo C.M."/>
            <person name="Polikarpov I."/>
            <person name="Prade R."/>
            <person name="Riano-Pachon D.M."/>
            <person name="Squina F.M."/>
        </authorList>
    </citation>
    <scope>NUCLEOTIDE SEQUENCE [LARGE SCALE GENOMIC DNA]</scope>
    <source>
        <strain evidence="7 8">ATCC 43280</strain>
    </source>
</reference>
<evidence type="ECO:0000256" key="2">
    <source>
        <dbReference type="ARBA" id="ARBA00022448"/>
    </source>
</evidence>
<accession>A0A0A2WR51</accession>
<evidence type="ECO:0000256" key="6">
    <source>
        <dbReference type="SAM" id="SignalP"/>
    </source>
</evidence>
<dbReference type="GO" id="GO:0046872">
    <property type="term" value="F:metal ion binding"/>
    <property type="evidence" value="ECO:0007669"/>
    <property type="project" value="UniProtKB-KW"/>
</dbReference>
<dbReference type="InterPro" id="IPR006127">
    <property type="entry name" value="ZnuA-like"/>
</dbReference>
<evidence type="ECO:0000313" key="8">
    <source>
        <dbReference type="Proteomes" id="UP000030364"/>
    </source>
</evidence>
<comment type="caution">
    <text evidence="7">The sequence shown here is derived from an EMBL/GenBank/DDBJ whole genome shotgun (WGS) entry which is preliminary data.</text>
</comment>
<evidence type="ECO:0000256" key="5">
    <source>
        <dbReference type="RuleBase" id="RU003512"/>
    </source>
</evidence>
<evidence type="ECO:0000313" key="7">
    <source>
        <dbReference type="EMBL" id="KGQ21217.1"/>
    </source>
</evidence>
<dbReference type="OrthoDB" id="9810636at2"/>
<proteinExistence type="inferred from homology"/>
<dbReference type="Gene3D" id="3.40.50.1980">
    <property type="entry name" value="Nitrogenase molybdenum iron protein domain"/>
    <property type="match status" value="2"/>
</dbReference>
<comment type="similarity">
    <text evidence="5">Belongs to the bacterial solute-binding protein 9 family.</text>
</comment>